<keyword evidence="4 6" id="KW-1133">Transmembrane helix</keyword>
<reference evidence="7" key="1">
    <citation type="submission" date="2018-06" db="EMBL/GenBank/DDBJ databases">
        <authorList>
            <person name="Zhirakovskaya E."/>
        </authorList>
    </citation>
    <scope>NUCLEOTIDE SEQUENCE</scope>
</reference>
<keyword evidence="3 6" id="KW-0812">Transmembrane</keyword>
<protein>
    <submittedName>
        <fullName evidence="7">Na(+) H(+) antiporter subunit C</fullName>
    </submittedName>
</protein>
<evidence type="ECO:0000256" key="3">
    <source>
        <dbReference type="ARBA" id="ARBA00022692"/>
    </source>
</evidence>
<evidence type="ECO:0000256" key="5">
    <source>
        <dbReference type="ARBA" id="ARBA00023136"/>
    </source>
</evidence>
<feature type="transmembrane region" description="Helical" evidence="6">
    <location>
        <begin position="69"/>
        <end position="91"/>
    </location>
</feature>
<evidence type="ECO:0000256" key="6">
    <source>
        <dbReference type="SAM" id="Phobius"/>
    </source>
</evidence>
<dbReference type="EMBL" id="UOGF01000032">
    <property type="protein sequence ID" value="VAX27679.1"/>
    <property type="molecule type" value="Genomic_DNA"/>
</dbReference>
<evidence type="ECO:0000256" key="1">
    <source>
        <dbReference type="ARBA" id="ARBA00004651"/>
    </source>
</evidence>
<feature type="transmembrane region" description="Helical" evidence="6">
    <location>
        <begin position="28"/>
        <end position="49"/>
    </location>
</feature>
<dbReference type="PANTHER" id="PTHR34583:SF2">
    <property type="entry name" value="ANTIPORTER SUBUNIT MNHC2-RELATED"/>
    <property type="match status" value="1"/>
</dbReference>
<dbReference type="InterPro" id="IPR050601">
    <property type="entry name" value="CPA3_antiporter_subunitC"/>
</dbReference>
<feature type="transmembrane region" description="Helical" evidence="6">
    <location>
        <begin position="6"/>
        <end position="21"/>
    </location>
</feature>
<keyword evidence="5 6" id="KW-0472">Membrane</keyword>
<proteinExistence type="predicted"/>
<dbReference type="Gene3D" id="1.10.287.3510">
    <property type="match status" value="1"/>
</dbReference>
<dbReference type="PANTHER" id="PTHR34583">
    <property type="entry name" value="ANTIPORTER SUBUNIT MNHC2-RELATED"/>
    <property type="match status" value="1"/>
</dbReference>
<sequence length="112" mass="11952">MKLLLPLVIGVLFASGTYLMLQRNILKLVLGLSLIGHGANVVLISSGWIGTGQVPILGRDESMPFVDPIPQALVLTAIVIGFAALAFLLVLSLRVYRDLKTTDVAEIKGQKG</sequence>
<dbReference type="Pfam" id="PF00420">
    <property type="entry name" value="Oxidored_q2"/>
    <property type="match status" value="1"/>
</dbReference>
<comment type="subcellular location">
    <subcellularLocation>
        <location evidence="1">Cell membrane</location>
        <topology evidence="1">Multi-pass membrane protein</topology>
    </subcellularLocation>
</comment>
<evidence type="ECO:0000256" key="2">
    <source>
        <dbReference type="ARBA" id="ARBA00022475"/>
    </source>
</evidence>
<dbReference type="InterPro" id="IPR039428">
    <property type="entry name" value="NUOK/Mnh_C1-like"/>
</dbReference>
<accession>A0A3B1CBV9</accession>
<evidence type="ECO:0000313" key="7">
    <source>
        <dbReference type="EMBL" id="VAX27679.1"/>
    </source>
</evidence>
<dbReference type="AlphaFoldDB" id="A0A3B1CBV9"/>
<dbReference type="GO" id="GO:0005886">
    <property type="term" value="C:plasma membrane"/>
    <property type="evidence" value="ECO:0007669"/>
    <property type="project" value="UniProtKB-SubCell"/>
</dbReference>
<evidence type="ECO:0000256" key="4">
    <source>
        <dbReference type="ARBA" id="ARBA00022989"/>
    </source>
</evidence>
<gene>
    <name evidence="7" type="ORF">MNBD_NITROSPIRAE01-1736</name>
</gene>
<keyword evidence="2" id="KW-1003">Cell membrane</keyword>
<organism evidence="7">
    <name type="scientific">hydrothermal vent metagenome</name>
    <dbReference type="NCBI Taxonomy" id="652676"/>
    <lineage>
        <taxon>unclassified sequences</taxon>
        <taxon>metagenomes</taxon>
        <taxon>ecological metagenomes</taxon>
    </lineage>
</organism>
<name>A0A3B1CBV9_9ZZZZ</name>